<accession>A0ABS1VGY8</accession>
<organism evidence="3 4">
    <name type="scientific">Paractinoplanes lichenicola</name>
    <dbReference type="NCBI Taxonomy" id="2802976"/>
    <lineage>
        <taxon>Bacteria</taxon>
        <taxon>Bacillati</taxon>
        <taxon>Actinomycetota</taxon>
        <taxon>Actinomycetes</taxon>
        <taxon>Micromonosporales</taxon>
        <taxon>Micromonosporaceae</taxon>
        <taxon>Paractinoplanes</taxon>
    </lineage>
</organism>
<reference evidence="3 4" key="1">
    <citation type="submission" date="2021-01" db="EMBL/GenBank/DDBJ databases">
        <title>Actinoplanes sp. nov. LDG1-01 isolated from lichen.</title>
        <authorList>
            <person name="Saeng-In P."/>
            <person name="Phongsopitanun W."/>
            <person name="Kanchanasin P."/>
            <person name="Yuki M."/>
            <person name="Kudo T."/>
            <person name="Ohkuma M."/>
            <person name="Tanasupawat S."/>
        </authorList>
    </citation>
    <scope>NUCLEOTIDE SEQUENCE [LARGE SCALE GENOMIC DNA]</scope>
    <source>
        <strain evidence="3 4">LDG1-01</strain>
    </source>
</reference>
<dbReference type="Gene3D" id="2.80.10.50">
    <property type="match status" value="1"/>
</dbReference>
<feature type="signal peptide" evidence="1">
    <location>
        <begin position="1"/>
        <end position="28"/>
    </location>
</feature>
<dbReference type="RefSeq" id="WP_202990266.1">
    <property type="nucleotide sequence ID" value="NZ_JAENHO010000002.1"/>
</dbReference>
<dbReference type="Pfam" id="PF00652">
    <property type="entry name" value="Ricin_B_lectin"/>
    <property type="match status" value="1"/>
</dbReference>
<dbReference type="SUPFAM" id="SSF50370">
    <property type="entry name" value="Ricin B-like lectins"/>
    <property type="match status" value="1"/>
</dbReference>
<name>A0ABS1VGY8_9ACTN</name>
<proteinExistence type="predicted"/>
<dbReference type="PROSITE" id="PS50231">
    <property type="entry name" value="RICIN_B_LECTIN"/>
    <property type="match status" value="1"/>
</dbReference>
<protein>
    <submittedName>
        <fullName evidence="3">RICIN domain-containing protein</fullName>
    </submittedName>
</protein>
<sequence>MYSKFKAVAAILLMAAVVLLSPATPAAAAAPAAVFVWNGASGDCLDQHYNGNQPTTTASAWYECHYFGNQQWTFVTVDTNAYWLVNARSGWCLSAPNGAGSQVYAEVCSRPIPNKQIWVPSSAPDGGHIMINRLSGQCLVEAPDYKVFVAKCDSKAGVQRWYWG</sequence>
<feature type="domain" description="Ricin B lectin" evidence="2">
    <location>
        <begin position="31"/>
        <end position="164"/>
    </location>
</feature>
<evidence type="ECO:0000259" key="2">
    <source>
        <dbReference type="SMART" id="SM00458"/>
    </source>
</evidence>
<keyword evidence="1" id="KW-0732">Signal</keyword>
<dbReference type="EMBL" id="JAENHO010000002">
    <property type="protein sequence ID" value="MBL7253895.1"/>
    <property type="molecule type" value="Genomic_DNA"/>
</dbReference>
<evidence type="ECO:0000313" key="3">
    <source>
        <dbReference type="EMBL" id="MBL7253895.1"/>
    </source>
</evidence>
<keyword evidence="4" id="KW-1185">Reference proteome</keyword>
<dbReference type="CDD" id="cd23415">
    <property type="entry name" value="beta-trefoil_Ricin_AH"/>
    <property type="match status" value="1"/>
</dbReference>
<dbReference type="InterPro" id="IPR035992">
    <property type="entry name" value="Ricin_B-like_lectins"/>
</dbReference>
<feature type="chain" id="PRO_5047093127" evidence="1">
    <location>
        <begin position="29"/>
        <end position="164"/>
    </location>
</feature>
<dbReference type="InterPro" id="IPR000772">
    <property type="entry name" value="Ricin_B_lectin"/>
</dbReference>
<dbReference type="SMART" id="SM00458">
    <property type="entry name" value="RICIN"/>
    <property type="match status" value="1"/>
</dbReference>
<comment type="caution">
    <text evidence="3">The sequence shown here is derived from an EMBL/GenBank/DDBJ whole genome shotgun (WGS) entry which is preliminary data.</text>
</comment>
<dbReference type="Proteomes" id="UP000598996">
    <property type="component" value="Unassembled WGS sequence"/>
</dbReference>
<evidence type="ECO:0000313" key="4">
    <source>
        <dbReference type="Proteomes" id="UP000598996"/>
    </source>
</evidence>
<evidence type="ECO:0000256" key="1">
    <source>
        <dbReference type="SAM" id="SignalP"/>
    </source>
</evidence>
<gene>
    <name evidence="3" type="ORF">JKJ07_06190</name>
</gene>